<dbReference type="AlphaFoldDB" id="A0A433JFJ4"/>
<comment type="caution">
    <text evidence="1">The sequence shown here is derived from an EMBL/GenBank/DDBJ whole genome shotgun (WGS) entry which is preliminary data.</text>
</comment>
<dbReference type="EMBL" id="RZIJ01000001">
    <property type="protein sequence ID" value="RUQ75925.1"/>
    <property type="molecule type" value="Genomic_DNA"/>
</dbReference>
<evidence type="ECO:0000313" key="1">
    <source>
        <dbReference type="EMBL" id="RUQ75925.1"/>
    </source>
</evidence>
<accession>A0A433JFJ4</accession>
<organism evidence="1 2">
    <name type="scientific">Azospirillum doebereinerae</name>
    <dbReference type="NCBI Taxonomy" id="92933"/>
    <lineage>
        <taxon>Bacteria</taxon>
        <taxon>Pseudomonadati</taxon>
        <taxon>Pseudomonadota</taxon>
        <taxon>Alphaproteobacteria</taxon>
        <taxon>Rhodospirillales</taxon>
        <taxon>Azospirillaceae</taxon>
        <taxon>Azospirillum</taxon>
    </lineage>
</organism>
<dbReference type="RefSeq" id="WP_126994311.1">
    <property type="nucleotide sequence ID" value="NZ_JBNPXW010000001.1"/>
</dbReference>
<evidence type="ECO:0008006" key="3">
    <source>
        <dbReference type="Google" id="ProtNLM"/>
    </source>
</evidence>
<dbReference type="OrthoDB" id="7297357at2"/>
<evidence type="ECO:0000313" key="2">
    <source>
        <dbReference type="Proteomes" id="UP000280346"/>
    </source>
</evidence>
<name>A0A433JFJ4_9PROT</name>
<dbReference type="Gene3D" id="2.60.120.380">
    <property type="match status" value="3"/>
</dbReference>
<dbReference type="Proteomes" id="UP000280346">
    <property type="component" value="Unassembled WGS sequence"/>
</dbReference>
<reference evidence="1 2" key="1">
    <citation type="submission" date="2018-12" db="EMBL/GenBank/DDBJ databases">
        <authorList>
            <person name="Yang Y."/>
        </authorList>
    </citation>
    <scope>NUCLEOTIDE SEQUENCE [LARGE SCALE GENOMIC DNA]</scope>
    <source>
        <strain evidence="1 2">GSF71</strain>
    </source>
</reference>
<protein>
    <recommendedName>
        <fullName evidence="3">Peptidase C-terminal archaeal/bacterial domain-containing protein</fullName>
    </recommendedName>
</protein>
<proteinExistence type="predicted"/>
<gene>
    <name evidence="1" type="ORF">EJ913_02090</name>
</gene>
<keyword evidence="2" id="KW-1185">Reference proteome</keyword>
<sequence>MTSTPNSDLTANGFDPLRYLASNTDLADAFGTDTQAAARHYTDHGIAEGRSGTAFSPFQYLASNSDLTAAFSTDAAAAEQHWIRYGRFEGRSQSGFDATGYLTSNPDLLAALGPDQEEAARHWLNFGQSEGRCTNLFDAAAYLAANPDLAAAFGTNASAASQHYITYGYREGRKFSIDSRESSKDDFADNTATTGRLTIGGTASGVTEKAFDKDWFAVTLEKGATYRFSVDTYASIPWLRLYDMEGQRVPTGSYQPSVLTFGSTPQVTVETTGVYYLEYDSTPSSGPGKANGLGPYTVRAERVATNLDFSDDYGNSAGTAGRTTMNSTITGSIEKKGDEDYIAILLQQGRNYTFDVTPTSSDFYFMLRSSFDQLAWLGLPEKSNGHLIYNYTAGTTSTFYMDVTSYDIGSYAIRATDNGMVDDIAGNAGTTANLAIGGSAKGHIDYRPLSGGDEDSDWFAVSLQAGKSYDFDLQREGAGAGLLLKDAQGKTVSGTTTLDFLNYTTGQDSLRYRPTQSGTYYLTVNALMGGSGTDLAGYTVSARLSQGSAMLAAGGW</sequence>